<accession>A0A5M9J935</accession>
<protein>
    <submittedName>
        <fullName evidence="2">Uncharacterized protein</fullName>
    </submittedName>
</protein>
<dbReference type="EMBL" id="VICG01000014">
    <property type="protein sequence ID" value="KAA8565317.1"/>
    <property type="molecule type" value="Genomic_DNA"/>
</dbReference>
<evidence type="ECO:0000313" key="3">
    <source>
        <dbReference type="Proteomes" id="UP000322873"/>
    </source>
</evidence>
<proteinExistence type="predicted"/>
<dbReference type="VEuPathDB" id="FungiDB:MFRU_045g00300"/>
<evidence type="ECO:0000313" key="2">
    <source>
        <dbReference type="EMBL" id="KAA8565317.1"/>
    </source>
</evidence>
<gene>
    <name evidence="2" type="ORF">EYC84_011038</name>
</gene>
<name>A0A5M9J935_MONFR</name>
<sequence>MLQQTQSRHKRPNEVEKERLASAPPPPKASSPRSHENPAPRPGTLAAAHAKGPFECLDDSDELREVFKKIPQLAIATREDLQCDSPPDGLQFAQLEPR</sequence>
<feature type="region of interest" description="Disordered" evidence="1">
    <location>
        <begin position="78"/>
        <end position="98"/>
    </location>
</feature>
<feature type="region of interest" description="Disordered" evidence="1">
    <location>
        <begin position="1"/>
        <end position="53"/>
    </location>
</feature>
<reference evidence="2 3" key="1">
    <citation type="submission" date="2019-06" db="EMBL/GenBank/DDBJ databases">
        <title>Genome Sequence of the Brown Rot Fungal Pathogen Monilinia fructicola.</title>
        <authorList>
            <person name="De Miccolis Angelini R.M."/>
            <person name="Landi L."/>
            <person name="Abate D."/>
            <person name="Pollastro S."/>
            <person name="Romanazzi G."/>
            <person name="Faretra F."/>
        </authorList>
    </citation>
    <scope>NUCLEOTIDE SEQUENCE [LARGE SCALE GENOMIC DNA]</scope>
    <source>
        <strain evidence="2 3">Mfrc123</strain>
    </source>
</reference>
<dbReference type="Proteomes" id="UP000322873">
    <property type="component" value="Unassembled WGS sequence"/>
</dbReference>
<evidence type="ECO:0000256" key="1">
    <source>
        <dbReference type="SAM" id="MobiDB-lite"/>
    </source>
</evidence>
<organism evidence="2 3">
    <name type="scientific">Monilinia fructicola</name>
    <name type="common">Brown rot fungus</name>
    <name type="synonym">Ciboria fructicola</name>
    <dbReference type="NCBI Taxonomy" id="38448"/>
    <lineage>
        <taxon>Eukaryota</taxon>
        <taxon>Fungi</taxon>
        <taxon>Dikarya</taxon>
        <taxon>Ascomycota</taxon>
        <taxon>Pezizomycotina</taxon>
        <taxon>Leotiomycetes</taxon>
        <taxon>Helotiales</taxon>
        <taxon>Sclerotiniaceae</taxon>
        <taxon>Monilinia</taxon>
    </lineage>
</organism>
<keyword evidence="3" id="KW-1185">Reference proteome</keyword>
<dbReference type="AlphaFoldDB" id="A0A5M9J935"/>
<comment type="caution">
    <text evidence="2">The sequence shown here is derived from an EMBL/GenBank/DDBJ whole genome shotgun (WGS) entry which is preliminary data.</text>
</comment>